<dbReference type="Gene3D" id="2.40.50.230">
    <property type="entry name" value="Gp5 N-terminal domain"/>
    <property type="match status" value="1"/>
</dbReference>
<feature type="domain" description="Gp5/Type VI secretion system Vgr protein OB-fold" evidence="1">
    <location>
        <begin position="19"/>
        <end position="96"/>
    </location>
</feature>
<name>A0A540VFL8_9CHLR</name>
<dbReference type="Pfam" id="PF04717">
    <property type="entry name" value="Phage_base_V"/>
    <property type="match status" value="1"/>
</dbReference>
<proteinExistence type="predicted"/>
<reference evidence="2 3" key="1">
    <citation type="submission" date="2019-06" db="EMBL/GenBank/DDBJ databases">
        <title>Genome sequence of Litorilinea aerophila BAA-2444.</title>
        <authorList>
            <person name="Maclea K.S."/>
            <person name="Maurais E.G."/>
            <person name="Iannazzi L.C."/>
        </authorList>
    </citation>
    <scope>NUCLEOTIDE SEQUENCE [LARGE SCALE GENOMIC DNA]</scope>
    <source>
        <strain evidence="2 3">ATCC BAA-2444</strain>
    </source>
</reference>
<keyword evidence="3" id="KW-1185">Reference proteome</keyword>
<evidence type="ECO:0000259" key="1">
    <source>
        <dbReference type="Pfam" id="PF04717"/>
    </source>
</evidence>
<dbReference type="SUPFAM" id="SSF69255">
    <property type="entry name" value="gp5 N-terminal domain-like"/>
    <property type="match status" value="1"/>
</dbReference>
<sequence>MDAHTLFDTATAGCFQAVYLAEVVSVEDPLSLARVQIRLLNWDGPIDQDGPIWARVAVPFAGADRGAFFIPDVGDEVLVAFIHGDPRLPVVCGGLWNGNAGPPESLPGNRVDRWTLVGKAGTRIAIVEEDNPTIEFTTPGGVRGTLTDTGGGTVEIVAAGTTITIDPSGVTIDTGGKLTVSATSVEVTAGMVNVTAGMSQFSGVVQCDTLITNSVISPSYTPGAGNVW</sequence>
<organism evidence="2 3">
    <name type="scientific">Litorilinea aerophila</name>
    <dbReference type="NCBI Taxonomy" id="1204385"/>
    <lineage>
        <taxon>Bacteria</taxon>
        <taxon>Bacillati</taxon>
        <taxon>Chloroflexota</taxon>
        <taxon>Caldilineae</taxon>
        <taxon>Caldilineales</taxon>
        <taxon>Caldilineaceae</taxon>
        <taxon>Litorilinea</taxon>
    </lineage>
</organism>
<dbReference type="EMBL" id="VIGC01000013">
    <property type="protein sequence ID" value="TQE95564.1"/>
    <property type="molecule type" value="Genomic_DNA"/>
</dbReference>
<protein>
    <recommendedName>
        <fullName evidence="1">Gp5/Type VI secretion system Vgr protein OB-fold domain-containing protein</fullName>
    </recommendedName>
</protein>
<dbReference type="InParanoid" id="A0A540VFL8"/>
<evidence type="ECO:0000313" key="2">
    <source>
        <dbReference type="EMBL" id="TQE95564.1"/>
    </source>
</evidence>
<gene>
    <name evidence="2" type="ORF">FKZ61_12050</name>
</gene>
<dbReference type="InterPro" id="IPR006531">
    <property type="entry name" value="Gp5/Vgr_OB"/>
</dbReference>
<comment type="caution">
    <text evidence="2">The sequence shown here is derived from an EMBL/GenBank/DDBJ whole genome shotgun (WGS) entry which is preliminary data.</text>
</comment>
<dbReference type="InterPro" id="IPR037026">
    <property type="entry name" value="Vgr_OB-fold_dom_sf"/>
</dbReference>
<accession>A0A540VFL8</accession>
<dbReference type="RefSeq" id="WP_141610383.1">
    <property type="nucleotide sequence ID" value="NZ_VIGC02000013.1"/>
</dbReference>
<dbReference type="AlphaFoldDB" id="A0A540VFL8"/>
<dbReference type="Proteomes" id="UP000317371">
    <property type="component" value="Unassembled WGS sequence"/>
</dbReference>
<evidence type="ECO:0000313" key="3">
    <source>
        <dbReference type="Proteomes" id="UP000317371"/>
    </source>
</evidence>
<dbReference type="OrthoDB" id="9762420at2"/>